<evidence type="ECO:0000313" key="1">
    <source>
        <dbReference type="EMBL" id="CUG92558.1"/>
    </source>
</evidence>
<name>A0A0S4JRF0_BODSA</name>
<proteinExistence type="predicted"/>
<gene>
    <name evidence="1" type="ORF">BSAL_38195</name>
</gene>
<sequence length="341" mass="39112">MMRRFASKKLRRFAAVTGNTSTSPHGTGMTQSLKSFLLTLCAEVVRNRRINSQRSDKRDNRFPVNVVEYSDASTWKSDWTAHDIKHLLHKHLLNPATAPNYNSLSVLLSEGHIEAIQHLLRECVKIPKNPKEMSTAEYIDESLKYDSLKNSSRTSSLPNIDSTLDLIESGLSPRPGCSERNLVLYDSPLQWVTMHIVKRFLSERRANALRNGLVIVCCGNTLPQKEFIYRLFEAYLTNSKGCSTQDAVCELIRTHVEYVTHCPQDPSNYGNPLVAYATWKRETARHFNIPGKMDEPLIVLVEKCVQFSHSLSTQHSFINRQENRTQCWRHSALRSRRHRAF</sequence>
<protein>
    <submittedName>
        <fullName evidence="1">Bodo-specific multi-copy gene family, putative</fullName>
    </submittedName>
</protein>
<dbReference type="Proteomes" id="UP000051952">
    <property type="component" value="Unassembled WGS sequence"/>
</dbReference>
<dbReference type="VEuPathDB" id="TriTrypDB:BSAL_38195"/>
<dbReference type="AlphaFoldDB" id="A0A0S4JRF0"/>
<reference evidence="2" key="1">
    <citation type="submission" date="2015-09" db="EMBL/GenBank/DDBJ databases">
        <authorList>
            <consortium name="Pathogen Informatics"/>
        </authorList>
    </citation>
    <scope>NUCLEOTIDE SEQUENCE [LARGE SCALE GENOMIC DNA]</scope>
    <source>
        <strain evidence="2">Lake Konstanz</strain>
    </source>
</reference>
<dbReference type="EMBL" id="CYKH01002061">
    <property type="protein sequence ID" value="CUG92558.1"/>
    <property type="molecule type" value="Genomic_DNA"/>
</dbReference>
<keyword evidence="2" id="KW-1185">Reference proteome</keyword>
<evidence type="ECO:0000313" key="2">
    <source>
        <dbReference type="Proteomes" id="UP000051952"/>
    </source>
</evidence>
<organism evidence="1 2">
    <name type="scientific">Bodo saltans</name>
    <name type="common">Flagellated protozoan</name>
    <dbReference type="NCBI Taxonomy" id="75058"/>
    <lineage>
        <taxon>Eukaryota</taxon>
        <taxon>Discoba</taxon>
        <taxon>Euglenozoa</taxon>
        <taxon>Kinetoplastea</taxon>
        <taxon>Metakinetoplastina</taxon>
        <taxon>Eubodonida</taxon>
        <taxon>Bodonidae</taxon>
        <taxon>Bodo</taxon>
    </lineage>
</organism>
<accession>A0A0S4JRF0</accession>